<dbReference type="InterPro" id="IPR036890">
    <property type="entry name" value="HATPase_C_sf"/>
</dbReference>
<dbReference type="SUPFAM" id="SSF55874">
    <property type="entry name" value="ATPase domain of HSP90 chaperone/DNA topoisomerase II/histidine kinase"/>
    <property type="match status" value="1"/>
</dbReference>
<dbReference type="InterPro" id="IPR003594">
    <property type="entry name" value="HATPase_dom"/>
</dbReference>
<dbReference type="PANTHER" id="PTHR35526">
    <property type="entry name" value="ANTI-SIGMA-F FACTOR RSBW-RELATED"/>
    <property type="match status" value="1"/>
</dbReference>
<reference evidence="3 4" key="1">
    <citation type="submission" date="2013-05" db="EMBL/GenBank/DDBJ databases">
        <title>Genome sequence of Streptomyces sparsogenes DSM 40356.</title>
        <authorList>
            <person name="Coyne S."/>
            <person name="Seebeck F.P."/>
        </authorList>
    </citation>
    <scope>NUCLEOTIDE SEQUENCE [LARGE SCALE GENOMIC DNA]</scope>
    <source>
        <strain evidence="3 4">DSM 40356</strain>
    </source>
</reference>
<name>A0A1R1S6G9_9ACTN</name>
<dbReference type="PANTHER" id="PTHR35526:SF3">
    <property type="entry name" value="ANTI-SIGMA-F FACTOR RSBW"/>
    <property type="match status" value="1"/>
</dbReference>
<dbReference type="EMBL" id="ASQP01000518">
    <property type="protein sequence ID" value="OMI33699.1"/>
    <property type="molecule type" value="Genomic_DNA"/>
</dbReference>
<dbReference type="InterPro" id="IPR050267">
    <property type="entry name" value="Anti-sigma-factor_SerPK"/>
</dbReference>
<keyword evidence="1" id="KW-0808">Transferase</keyword>
<dbReference type="AlphaFoldDB" id="A0A1R1S6G9"/>
<protein>
    <submittedName>
        <fullName evidence="3">AbaA</fullName>
    </submittedName>
</protein>
<evidence type="ECO:0000313" key="4">
    <source>
        <dbReference type="Proteomes" id="UP000186168"/>
    </source>
</evidence>
<dbReference type="Proteomes" id="UP000186168">
    <property type="component" value="Unassembled WGS sequence"/>
</dbReference>
<dbReference type="RefSeq" id="WP_104531244.1">
    <property type="nucleotide sequence ID" value="NZ_ASQP01000518.1"/>
</dbReference>
<evidence type="ECO:0000256" key="1">
    <source>
        <dbReference type="ARBA" id="ARBA00022527"/>
    </source>
</evidence>
<dbReference type="GeneID" id="96742752"/>
<evidence type="ECO:0000259" key="2">
    <source>
        <dbReference type="Pfam" id="PF13581"/>
    </source>
</evidence>
<dbReference type="STRING" id="67365.GCA_001704635_05136"/>
<comment type="caution">
    <text evidence="3">The sequence shown here is derived from an EMBL/GenBank/DDBJ whole genome shotgun (WGS) entry which is preliminary data.</text>
</comment>
<gene>
    <name evidence="3" type="ORF">SPAR_40092</name>
</gene>
<organism evidence="3 4">
    <name type="scientific">Streptomyces sparsogenes DSM 40356</name>
    <dbReference type="NCBI Taxonomy" id="1331668"/>
    <lineage>
        <taxon>Bacteria</taxon>
        <taxon>Bacillati</taxon>
        <taxon>Actinomycetota</taxon>
        <taxon>Actinomycetes</taxon>
        <taxon>Kitasatosporales</taxon>
        <taxon>Streptomycetaceae</taxon>
        <taxon>Streptomyces</taxon>
    </lineage>
</organism>
<keyword evidence="1" id="KW-0723">Serine/threonine-protein kinase</keyword>
<keyword evidence="4" id="KW-1185">Reference proteome</keyword>
<keyword evidence="1" id="KW-0418">Kinase</keyword>
<dbReference type="Gene3D" id="3.30.565.10">
    <property type="entry name" value="Histidine kinase-like ATPase, C-terminal domain"/>
    <property type="match status" value="1"/>
</dbReference>
<proteinExistence type="predicted"/>
<dbReference type="GO" id="GO:0004674">
    <property type="term" value="F:protein serine/threonine kinase activity"/>
    <property type="evidence" value="ECO:0007669"/>
    <property type="project" value="UniProtKB-KW"/>
</dbReference>
<feature type="domain" description="Histidine kinase/HSP90-like ATPase" evidence="2">
    <location>
        <begin position="6"/>
        <end position="124"/>
    </location>
</feature>
<accession>A0A1R1S6G9</accession>
<dbReference type="CDD" id="cd16936">
    <property type="entry name" value="HATPase_RsbW-like"/>
    <property type="match status" value="1"/>
</dbReference>
<evidence type="ECO:0000313" key="3">
    <source>
        <dbReference type="EMBL" id="OMI33699.1"/>
    </source>
</evidence>
<sequence length="137" mass="14989">MTQKYFDAKPESVGLAREFTTAALTAWGLDGPADNIRLCVSELASNALVHGTEPGHGFVVKLTGDDGFVRLEVHDSRNPRRDGHRPHVRHPDLADTSGRGLLIVEMLADAWGVESRQPFGKIVWSRFKAAAIREAAC</sequence>
<dbReference type="Pfam" id="PF13581">
    <property type="entry name" value="HATPase_c_2"/>
    <property type="match status" value="1"/>
</dbReference>